<keyword evidence="6 7" id="KW-0694">RNA-binding</keyword>
<feature type="binding site" evidence="7 8">
    <location>
        <position position="87"/>
    </location>
    <ligand>
        <name>S-adenosyl-L-methionine</name>
        <dbReference type="ChEBI" id="CHEBI:59789"/>
    </ligand>
</feature>
<dbReference type="InterPro" id="IPR011530">
    <property type="entry name" value="rRNA_adenine_dimethylase"/>
</dbReference>
<evidence type="ECO:0000313" key="11">
    <source>
        <dbReference type="Proteomes" id="UP000534783"/>
    </source>
</evidence>
<feature type="binding site" evidence="7 8">
    <location>
        <position position="17"/>
    </location>
    <ligand>
        <name>S-adenosyl-L-methionine</name>
        <dbReference type="ChEBI" id="CHEBI:59789"/>
    </ligand>
</feature>
<feature type="binding site" evidence="7 8">
    <location>
        <position position="15"/>
    </location>
    <ligand>
        <name>S-adenosyl-L-methionine</name>
        <dbReference type="ChEBI" id="CHEBI:59789"/>
    </ligand>
</feature>
<dbReference type="NCBIfam" id="TIGR00755">
    <property type="entry name" value="ksgA"/>
    <property type="match status" value="1"/>
</dbReference>
<dbReference type="PANTHER" id="PTHR11727:SF7">
    <property type="entry name" value="DIMETHYLADENOSINE TRANSFERASE-RELATED"/>
    <property type="match status" value="1"/>
</dbReference>
<dbReference type="InterPro" id="IPR023165">
    <property type="entry name" value="rRNA_Ade_diMease-like_C"/>
</dbReference>
<dbReference type="InterPro" id="IPR020596">
    <property type="entry name" value="rRNA_Ade_Mease_Trfase_CS"/>
</dbReference>
<dbReference type="PROSITE" id="PS01131">
    <property type="entry name" value="RRNA_A_DIMETH"/>
    <property type="match status" value="1"/>
</dbReference>
<dbReference type="HAMAP" id="MF_00607">
    <property type="entry name" value="16SrRNA_methyltr_A"/>
    <property type="match status" value="1"/>
</dbReference>
<evidence type="ECO:0000256" key="8">
    <source>
        <dbReference type="PROSITE-ProRule" id="PRU01026"/>
    </source>
</evidence>
<feature type="binding site" evidence="7 8">
    <location>
        <position position="105"/>
    </location>
    <ligand>
        <name>S-adenosyl-L-methionine</name>
        <dbReference type="ChEBI" id="CHEBI:59789"/>
    </ligand>
</feature>
<comment type="similarity">
    <text evidence="7">Belongs to the class I-like SAM-binding methyltransferase superfamily. rRNA adenine N(6)-methyltransferase family. RsmA subfamily.</text>
</comment>
<evidence type="ECO:0000259" key="9">
    <source>
        <dbReference type="SMART" id="SM00650"/>
    </source>
</evidence>
<protein>
    <recommendedName>
        <fullName evidence="7">Ribosomal RNA small subunit methyltransferase A</fullName>
        <ecNumber evidence="7">2.1.1.182</ecNumber>
    </recommendedName>
    <alternativeName>
        <fullName evidence="7">16S rRNA (adenine(1518)-N(6)/adenine(1519)-N(6))-dimethyltransferase</fullName>
    </alternativeName>
    <alternativeName>
        <fullName evidence="7">16S rRNA dimethyladenosine transferase</fullName>
    </alternativeName>
    <alternativeName>
        <fullName evidence="7">16S rRNA dimethylase</fullName>
    </alternativeName>
    <alternativeName>
        <fullName evidence="7">S-adenosylmethionine-6-N', N'-adenosyl(rRNA) dimethyltransferase</fullName>
    </alternativeName>
</protein>
<comment type="catalytic activity">
    <reaction evidence="7">
        <text>adenosine(1518)/adenosine(1519) in 16S rRNA + 4 S-adenosyl-L-methionine = N(6)-dimethyladenosine(1518)/N(6)-dimethyladenosine(1519) in 16S rRNA + 4 S-adenosyl-L-homocysteine + 4 H(+)</text>
        <dbReference type="Rhea" id="RHEA:19609"/>
        <dbReference type="Rhea" id="RHEA-COMP:10232"/>
        <dbReference type="Rhea" id="RHEA-COMP:10233"/>
        <dbReference type="ChEBI" id="CHEBI:15378"/>
        <dbReference type="ChEBI" id="CHEBI:57856"/>
        <dbReference type="ChEBI" id="CHEBI:59789"/>
        <dbReference type="ChEBI" id="CHEBI:74411"/>
        <dbReference type="ChEBI" id="CHEBI:74493"/>
        <dbReference type="EC" id="2.1.1.182"/>
    </reaction>
</comment>
<dbReference type="EMBL" id="VTOW01000003">
    <property type="protein sequence ID" value="NKE72036.1"/>
    <property type="molecule type" value="Genomic_DNA"/>
</dbReference>
<organism evidence="10 11">
    <name type="scientific">Candidatus Manganitrophus noduliformans</name>
    <dbReference type="NCBI Taxonomy" id="2606439"/>
    <lineage>
        <taxon>Bacteria</taxon>
        <taxon>Pseudomonadati</taxon>
        <taxon>Nitrospirota</taxon>
        <taxon>Nitrospiria</taxon>
        <taxon>Candidatus Troglogloeales</taxon>
        <taxon>Candidatus Manganitrophaceae</taxon>
        <taxon>Candidatus Manganitrophus</taxon>
    </lineage>
</organism>
<comment type="function">
    <text evidence="7">Specifically dimethylates two adjacent adenosines (A1518 and A1519) in the loop of a conserved hairpin near the 3'-end of 16S rRNA in the 30S particle. May play a critical role in biogenesis of 30S subunits.</text>
</comment>
<dbReference type="EC" id="2.1.1.182" evidence="7"/>
<accession>A0A7X6IBZ9</accession>
<dbReference type="GO" id="GO:0052908">
    <property type="term" value="F:16S rRNA (adenine(1518)-N(6)/adenine(1519)-N(6))-dimethyltransferase activity"/>
    <property type="evidence" value="ECO:0007669"/>
    <property type="project" value="UniProtKB-EC"/>
</dbReference>
<feature type="domain" description="Ribosomal RNA adenine methylase transferase N-terminal" evidence="9">
    <location>
        <begin position="22"/>
        <end position="190"/>
    </location>
</feature>
<proteinExistence type="inferred from homology"/>
<evidence type="ECO:0000256" key="2">
    <source>
        <dbReference type="ARBA" id="ARBA00022552"/>
    </source>
</evidence>
<dbReference type="RefSeq" id="WP_168061340.1">
    <property type="nucleotide sequence ID" value="NZ_VTOW01000003.1"/>
</dbReference>
<dbReference type="PROSITE" id="PS51689">
    <property type="entry name" value="SAM_RNA_A_N6_MT"/>
    <property type="match status" value="1"/>
</dbReference>
<dbReference type="Gene3D" id="1.10.8.100">
    <property type="entry name" value="Ribosomal RNA adenine dimethylase-like, domain 2"/>
    <property type="match status" value="1"/>
</dbReference>
<dbReference type="CDD" id="cd02440">
    <property type="entry name" value="AdoMet_MTases"/>
    <property type="match status" value="1"/>
</dbReference>
<keyword evidence="3 7" id="KW-0489">Methyltransferase</keyword>
<feature type="binding site" evidence="7 8">
    <location>
        <position position="42"/>
    </location>
    <ligand>
        <name>S-adenosyl-L-methionine</name>
        <dbReference type="ChEBI" id="CHEBI:59789"/>
    </ligand>
</feature>
<dbReference type="GO" id="GO:0005829">
    <property type="term" value="C:cytosol"/>
    <property type="evidence" value="ECO:0007669"/>
    <property type="project" value="TreeGrafter"/>
</dbReference>
<dbReference type="AlphaFoldDB" id="A0A7X6IBZ9"/>
<comment type="subcellular location">
    <subcellularLocation>
        <location evidence="7">Cytoplasm</location>
    </subcellularLocation>
</comment>
<evidence type="ECO:0000256" key="4">
    <source>
        <dbReference type="ARBA" id="ARBA00022679"/>
    </source>
</evidence>
<dbReference type="Proteomes" id="UP000534783">
    <property type="component" value="Unassembled WGS sequence"/>
</dbReference>
<evidence type="ECO:0000256" key="5">
    <source>
        <dbReference type="ARBA" id="ARBA00022691"/>
    </source>
</evidence>
<keyword evidence="1 7" id="KW-0963">Cytoplasm</keyword>
<keyword evidence="5 7" id="KW-0949">S-adenosyl-L-methionine</keyword>
<evidence type="ECO:0000256" key="3">
    <source>
        <dbReference type="ARBA" id="ARBA00022603"/>
    </source>
</evidence>
<gene>
    <name evidence="7 10" type="primary">rsmA</name>
    <name evidence="7" type="synonym">ksgA</name>
    <name evidence="10" type="ORF">MNODULE_14905</name>
</gene>
<dbReference type="Pfam" id="PF00398">
    <property type="entry name" value="RrnaAD"/>
    <property type="match status" value="1"/>
</dbReference>
<evidence type="ECO:0000256" key="6">
    <source>
        <dbReference type="ARBA" id="ARBA00022884"/>
    </source>
</evidence>
<reference evidence="10 11" key="1">
    <citation type="journal article" date="2020" name="Nature">
        <title>Bacterial chemolithoautotrophy via manganese oxidation.</title>
        <authorList>
            <person name="Yu H."/>
            <person name="Leadbetter J.R."/>
        </authorList>
    </citation>
    <scope>NUCLEOTIDE SEQUENCE [LARGE SCALE GENOMIC DNA]</scope>
    <source>
        <strain evidence="10 11">Mn-1</strain>
    </source>
</reference>
<name>A0A7X6IBZ9_9BACT</name>
<evidence type="ECO:0000256" key="7">
    <source>
        <dbReference type="HAMAP-Rule" id="MF_00607"/>
    </source>
</evidence>
<feature type="binding site" evidence="7 8">
    <location>
        <position position="63"/>
    </location>
    <ligand>
        <name>S-adenosyl-L-methionine</name>
        <dbReference type="ChEBI" id="CHEBI:59789"/>
    </ligand>
</feature>
<dbReference type="Gene3D" id="3.40.50.150">
    <property type="entry name" value="Vaccinia Virus protein VP39"/>
    <property type="match status" value="1"/>
</dbReference>
<dbReference type="GO" id="GO:0003723">
    <property type="term" value="F:RNA binding"/>
    <property type="evidence" value="ECO:0007669"/>
    <property type="project" value="UniProtKB-UniRule"/>
</dbReference>
<dbReference type="PANTHER" id="PTHR11727">
    <property type="entry name" value="DIMETHYLADENOSINE TRANSFERASE"/>
    <property type="match status" value="1"/>
</dbReference>
<comment type="caution">
    <text evidence="10">The sequence shown here is derived from an EMBL/GenBank/DDBJ whole genome shotgun (WGS) entry which is preliminary data.</text>
</comment>
<dbReference type="SMART" id="SM00650">
    <property type="entry name" value="rADc"/>
    <property type="match status" value="1"/>
</dbReference>
<dbReference type="FunFam" id="3.40.50.150:FF:000023">
    <property type="entry name" value="Ribosomal RNA small subunit methyltransferase A"/>
    <property type="match status" value="1"/>
</dbReference>
<keyword evidence="11" id="KW-1185">Reference proteome</keyword>
<evidence type="ECO:0000256" key="1">
    <source>
        <dbReference type="ARBA" id="ARBA00022490"/>
    </source>
</evidence>
<keyword evidence="4 7" id="KW-0808">Transferase</keyword>
<dbReference type="InterPro" id="IPR020598">
    <property type="entry name" value="rRNA_Ade_methylase_Trfase_N"/>
</dbReference>
<dbReference type="SUPFAM" id="SSF53335">
    <property type="entry name" value="S-adenosyl-L-methionine-dependent methyltransferases"/>
    <property type="match status" value="1"/>
</dbReference>
<sequence>MTETTPRPRKSWGQNFLIDYNIQRKILDTAEIGPGERVVEIGPGRGILTTGLLERGAEVLAIEIDPLLVATLRQEIPSPHLHLIQEDALQYPYHQIPSPYKVVANLPYYLSTPLLFRLLEERQRISRMVLMLQKEVAERLVAPVGEKNYSVLSVMAQLYADIRIAFHVSRGCFRPRPDVDSSVISLTPLPHPRVSIRDEALFRRIVRGAFGHRRKRLANALADAGFPRDQVEAALRKIGLDPTRRGETLSLAEFALLADTLFD</sequence>
<dbReference type="InterPro" id="IPR029063">
    <property type="entry name" value="SAM-dependent_MTases_sf"/>
</dbReference>
<dbReference type="InterPro" id="IPR001737">
    <property type="entry name" value="KsgA/Erm"/>
</dbReference>
<evidence type="ECO:0000313" key="10">
    <source>
        <dbReference type="EMBL" id="NKE72036.1"/>
    </source>
</evidence>
<keyword evidence="2 7" id="KW-0698">rRNA processing</keyword>